<name>A0A218W7K6_PUNGR</name>
<feature type="region of interest" description="Disordered" evidence="1">
    <location>
        <begin position="25"/>
        <end position="65"/>
    </location>
</feature>
<organism evidence="2 3">
    <name type="scientific">Punica granatum</name>
    <name type="common">Pomegranate</name>
    <dbReference type="NCBI Taxonomy" id="22663"/>
    <lineage>
        <taxon>Eukaryota</taxon>
        <taxon>Viridiplantae</taxon>
        <taxon>Streptophyta</taxon>
        <taxon>Embryophyta</taxon>
        <taxon>Tracheophyta</taxon>
        <taxon>Spermatophyta</taxon>
        <taxon>Magnoliopsida</taxon>
        <taxon>eudicotyledons</taxon>
        <taxon>Gunneridae</taxon>
        <taxon>Pentapetalae</taxon>
        <taxon>rosids</taxon>
        <taxon>malvids</taxon>
        <taxon>Myrtales</taxon>
        <taxon>Lythraceae</taxon>
        <taxon>Punica</taxon>
    </lineage>
</organism>
<feature type="region of interest" description="Disordered" evidence="1">
    <location>
        <begin position="158"/>
        <end position="183"/>
    </location>
</feature>
<protein>
    <submittedName>
        <fullName evidence="2">Uncharacterized protein</fullName>
    </submittedName>
</protein>
<evidence type="ECO:0000313" key="3">
    <source>
        <dbReference type="Proteomes" id="UP000197138"/>
    </source>
</evidence>
<dbReference type="AlphaFoldDB" id="A0A218W7K6"/>
<accession>A0A218W7K6</accession>
<dbReference type="EMBL" id="MTKT01004939">
    <property type="protein sequence ID" value="OWM68775.1"/>
    <property type="molecule type" value="Genomic_DNA"/>
</dbReference>
<feature type="compositionally biased region" description="Low complexity" evidence="1">
    <location>
        <begin position="25"/>
        <end position="54"/>
    </location>
</feature>
<sequence length="341" mass="37177">MAAHLHRAQSLLPPQIHHPLILSDQFRQEGTTASSSSSGSNSESGPTSPSSASGNRGGDEDDIEMDDGFTAELTRRMAHYMLQEEDDDRLPRPSIGLSALPQQCQESWGPADVSISPHSPFWSPPVTPPVESEMERAGEVLPYHLINRFKKMEVSATRGLERPDSYSLRTKAPPKPASRKYNPNLVHHSNRAILEDIELRGPPQFNLPMPAKTEQRTSGRSHLQHQLNHQVSGSGMQAVFLSKWGSGSRSCGTGVFLPRGAGSSAESRKKPRCSTVLIPARVAQALMTHFERMNSQPRASIDGRLGGLKFQQKSQSQAAPALNNNDTGLPFPTNGSIDTPL</sequence>
<feature type="region of interest" description="Disordered" evidence="1">
    <location>
        <begin position="310"/>
        <end position="341"/>
    </location>
</feature>
<dbReference type="PANTHER" id="PTHR33356:SF16">
    <property type="entry name" value="G PATCH DOMAIN PROTEIN"/>
    <property type="match status" value="1"/>
</dbReference>
<gene>
    <name evidence="2" type="ORF">CDL15_Pgr024962</name>
</gene>
<dbReference type="PANTHER" id="PTHR33356">
    <property type="entry name" value="TIP41-LIKE PROTEIN"/>
    <property type="match status" value="1"/>
</dbReference>
<evidence type="ECO:0000256" key="1">
    <source>
        <dbReference type="SAM" id="MobiDB-lite"/>
    </source>
</evidence>
<evidence type="ECO:0000313" key="2">
    <source>
        <dbReference type="EMBL" id="OWM68775.1"/>
    </source>
</evidence>
<comment type="caution">
    <text evidence="2">The sequence shown here is derived from an EMBL/GenBank/DDBJ whole genome shotgun (WGS) entry which is preliminary data.</text>
</comment>
<proteinExistence type="predicted"/>
<feature type="compositionally biased region" description="Polar residues" evidence="1">
    <location>
        <begin position="311"/>
        <end position="341"/>
    </location>
</feature>
<reference evidence="3" key="1">
    <citation type="journal article" date="2017" name="Plant J.">
        <title>The pomegranate (Punica granatum L.) genome and the genomics of punicalagin biosynthesis.</title>
        <authorList>
            <person name="Qin G."/>
            <person name="Xu C."/>
            <person name="Ming R."/>
            <person name="Tang H."/>
            <person name="Guyot R."/>
            <person name="Kramer E.M."/>
            <person name="Hu Y."/>
            <person name="Yi X."/>
            <person name="Qi Y."/>
            <person name="Xu X."/>
            <person name="Gao Z."/>
            <person name="Pan H."/>
            <person name="Jian J."/>
            <person name="Tian Y."/>
            <person name="Yue Z."/>
            <person name="Xu Y."/>
        </authorList>
    </citation>
    <scope>NUCLEOTIDE SEQUENCE [LARGE SCALE GENOMIC DNA]</scope>
    <source>
        <strain evidence="3">cv. Dabenzi</strain>
    </source>
</reference>
<dbReference type="Proteomes" id="UP000197138">
    <property type="component" value="Unassembled WGS sequence"/>
</dbReference>